<dbReference type="PANTHER" id="PTHR11690:SF175">
    <property type="entry name" value="PICKPOCKET 13-RELATED"/>
    <property type="match status" value="1"/>
</dbReference>
<evidence type="ECO:0000256" key="13">
    <source>
        <dbReference type="SAM" id="Phobius"/>
    </source>
</evidence>
<dbReference type="GO" id="GO:0005886">
    <property type="term" value="C:plasma membrane"/>
    <property type="evidence" value="ECO:0007669"/>
    <property type="project" value="TreeGrafter"/>
</dbReference>
<keyword evidence="7" id="KW-0915">Sodium</keyword>
<organism evidence="14 15">
    <name type="scientific">Zootermopsis nevadensis</name>
    <name type="common">Dampwood termite</name>
    <dbReference type="NCBI Taxonomy" id="136037"/>
    <lineage>
        <taxon>Eukaryota</taxon>
        <taxon>Metazoa</taxon>
        <taxon>Ecdysozoa</taxon>
        <taxon>Arthropoda</taxon>
        <taxon>Hexapoda</taxon>
        <taxon>Insecta</taxon>
        <taxon>Pterygota</taxon>
        <taxon>Neoptera</taxon>
        <taxon>Polyneoptera</taxon>
        <taxon>Dictyoptera</taxon>
        <taxon>Blattodea</taxon>
        <taxon>Blattoidea</taxon>
        <taxon>Termitoidae</taxon>
        <taxon>Termopsidae</taxon>
        <taxon>Zootermopsis</taxon>
    </lineage>
</organism>
<keyword evidence="8 12" id="KW-0406">Ion transport</keyword>
<dbReference type="OMA" id="YMTIRPY"/>
<dbReference type="Pfam" id="PF00858">
    <property type="entry name" value="ASC"/>
    <property type="match status" value="1"/>
</dbReference>
<evidence type="ECO:0008006" key="16">
    <source>
        <dbReference type="Google" id="ProtNLM"/>
    </source>
</evidence>
<dbReference type="AlphaFoldDB" id="A0A067RB98"/>
<dbReference type="GO" id="GO:0015280">
    <property type="term" value="F:ligand-gated sodium channel activity"/>
    <property type="evidence" value="ECO:0007669"/>
    <property type="project" value="TreeGrafter"/>
</dbReference>
<evidence type="ECO:0000256" key="2">
    <source>
        <dbReference type="ARBA" id="ARBA00007193"/>
    </source>
</evidence>
<dbReference type="InterPro" id="IPR001873">
    <property type="entry name" value="ENaC"/>
</dbReference>
<evidence type="ECO:0000256" key="12">
    <source>
        <dbReference type="RuleBase" id="RU000679"/>
    </source>
</evidence>
<evidence type="ECO:0000313" key="14">
    <source>
        <dbReference type="EMBL" id="KDR21023.1"/>
    </source>
</evidence>
<dbReference type="Gene3D" id="1.10.287.770">
    <property type="entry name" value="YojJ-like"/>
    <property type="match status" value="1"/>
</dbReference>
<evidence type="ECO:0000256" key="7">
    <source>
        <dbReference type="ARBA" id="ARBA00023053"/>
    </source>
</evidence>
<evidence type="ECO:0000256" key="4">
    <source>
        <dbReference type="ARBA" id="ARBA00022461"/>
    </source>
</evidence>
<feature type="transmembrane region" description="Helical" evidence="13">
    <location>
        <begin position="7"/>
        <end position="25"/>
    </location>
</feature>
<evidence type="ECO:0000256" key="8">
    <source>
        <dbReference type="ARBA" id="ARBA00023065"/>
    </source>
</evidence>
<gene>
    <name evidence="14" type="ORF">L798_04536</name>
</gene>
<dbReference type="eggNOG" id="KOG4294">
    <property type="taxonomic scope" value="Eukaryota"/>
</dbReference>
<keyword evidence="11 12" id="KW-0407">Ion channel</keyword>
<name>A0A067RB98_ZOONE</name>
<dbReference type="Gene3D" id="2.60.470.10">
    <property type="entry name" value="Acid-sensing ion channels like domains"/>
    <property type="match status" value="1"/>
</dbReference>
<dbReference type="FunCoup" id="A0A067RB98">
    <property type="interactions" value="69"/>
</dbReference>
<reference evidence="14 15" key="1">
    <citation type="journal article" date="2014" name="Nat. Commun.">
        <title>Molecular traces of alternative social organization in a termite genome.</title>
        <authorList>
            <person name="Terrapon N."/>
            <person name="Li C."/>
            <person name="Robertson H.M."/>
            <person name="Ji L."/>
            <person name="Meng X."/>
            <person name="Booth W."/>
            <person name="Chen Z."/>
            <person name="Childers C.P."/>
            <person name="Glastad K.M."/>
            <person name="Gokhale K."/>
            <person name="Gowin J."/>
            <person name="Gronenberg W."/>
            <person name="Hermansen R.A."/>
            <person name="Hu H."/>
            <person name="Hunt B.G."/>
            <person name="Huylmans A.K."/>
            <person name="Khalil S.M."/>
            <person name="Mitchell R.D."/>
            <person name="Munoz-Torres M.C."/>
            <person name="Mustard J.A."/>
            <person name="Pan H."/>
            <person name="Reese J.T."/>
            <person name="Scharf M.E."/>
            <person name="Sun F."/>
            <person name="Vogel H."/>
            <person name="Xiao J."/>
            <person name="Yang W."/>
            <person name="Yang Z."/>
            <person name="Yang Z."/>
            <person name="Zhou J."/>
            <person name="Zhu J."/>
            <person name="Brent C.S."/>
            <person name="Elsik C.G."/>
            <person name="Goodisman M.A."/>
            <person name="Liberles D.A."/>
            <person name="Roe R.M."/>
            <person name="Vargo E.L."/>
            <person name="Vilcinskas A."/>
            <person name="Wang J."/>
            <person name="Bornberg-Bauer E."/>
            <person name="Korb J."/>
            <person name="Zhang G."/>
            <person name="Liebig J."/>
        </authorList>
    </citation>
    <scope>NUCLEOTIDE SEQUENCE [LARGE SCALE GENOMIC DNA]</scope>
    <source>
        <tissue evidence="14">Whole organism</tissue>
    </source>
</reference>
<dbReference type="PANTHER" id="PTHR11690">
    <property type="entry name" value="AMILORIDE-SENSITIVE SODIUM CHANNEL-RELATED"/>
    <property type="match status" value="1"/>
</dbReference>
<evidence type="ECO:0000256" key="3">
    <source>
        <dbReference type="ARBA" id="ARBA00022448"/>
    </source>
</evidence>
<keyword evidence="4 12" id="KW-0894">Sodium channel</keyword>
<feature type="non-terminal residue" evidence="14">
    <location>
        <position position="425"/>
    </location>
</feature>
<protein>
    <recommendedName>
        <fullName evidence="16">Sodium channel protein Nach</fullName>
    </recommendedName>
</protein>
<keyword evidence="15" id="KW-1185">Reference proteome</keyword>
<proteinExistence type="inferred from homology"/>
<sequence>MYHPCCRLFWLVCVLLSWYGSLYLIRQSWTTFQNNPINFGVETTYLEWNTQFPSVVVCEVLNVLFSNIYDEDDPLYDRRFDIEEVFGELAFYEGSSYNLLKACIPANKYGTETGCPTGNYSEIANLFRMNCADLFHFCRWNDKPFDCCKYFLPLETEYGMCYAINNLNTRIQRHFEMISNQSTGPGFIYLQFNTHATVYVLSEEDVPHFSIQETDKINTVYGFAEEFYIKINRISNQEEVHDVDIPKRSCRFPNENYINIYPVYSVSACLVNCRRNLQLQLCNCTSYYMPNGDPKLYCDINGLFCLEGHINTFIQQKVSENSTAVGYYCHCVDGCESMTIEYVRWVREMHQLSPSGKSELKVILDHLPTELFKRTVVRGKLDLVVSMGGATGLFVGASLLSFIELVYYFTLRLFVTVKYMKNKHR</sequence>
<evidence type="ECO:0000256" key="9">
    <source>
        <dbReference type="ARBA" id="ARBA00023136"/>
    </source>
</evidence>
<evidence type="ECO:0000256" key="5">
    <source>
        <dbReference type="ARBA" id="ARBA00022692"/>
    </source>
</evidence>
<accession>A0A067RB98</accession>
<evidence type="ECO:0000313" key="15">
    <source>
        <dbReference type="Proteomes" id="UP000027135"/>
    </source>
</evidence>
<evidence type="ECO:0000256" key="6">
    <source>
        <dbReference type="ARBA" id="ARBA00022989"/>
    </source>
</evidence>
<comment type="similarity">
    <text evidence="2 12">Belongs to the amiloride-sensitive sodium channel (TC 1.A.6) family.</text>
</comment>
<feature type="transmembrane region" description="Helical" evidence="13">
    <location>
        <begin position="393"/>
        <end position="415"/>
    </location>
</feature>
<evidence type="ECO:0000256" key="1">
    <source>
        <dbReference type="ARBA" id="ARBA00004141"/>
    </source>
</evidence>
<dbReference type="Proteomes" id="UP000027135">
    <property type="component" value="Unassembled WGS sequence"/>
</dbReference>
<keyword evidence="6 13" id="KW-1133">Transmembrane helix</keyword>
<evidence type="ECO:0000256" key="10">
    <source>
        <dbReference type="ARBA" id="ARBA00023201"/>
    </source>
</evidence>
<dbReference type="EMBL" id="KK852575">
    <property type="protein sequence ID" value="KDR21023.1"/>
    <property type="molecule type" value="Genomic_DNA"/>
</dbReference>
<keyword evidence="10 12" id="KW-0739">Sodium transport</keyword>
<keyword evidence="9 13" id="KW-0472">Membrane</keyword>
<evidence type="ECO:0000256" key="11">
    <source>
        <dbReference type="ARBA" id="ARBA00023303"/>
    </source>
</evidence>
<keyword evidence="5 12" id="KW-0812">Transmembrane</keyword>
<comment type="subcellular location">
    <subcellularLocation>
        <location evidence="1">Membrane</location>
        <topology evidence="1">Multi-pass membrane protein</topology>
    </subcellularLocation>
</comment>
<dbReference type="InParanoid" id="A0A067RB98"/>
<keyword evidence="3 12" id="KW-0813">Transport</keyword>